<evidence type="ECO:0000256" key="11">
    <source>
        <dbReference type="ARBA" id="ARBA00023235"/>
    </source>
</evidence>
<dbReference type="GO" id="GO:0043138">
    <property type="term" value="F:3'-5' DNA helicase activity"/>
    <property type="evidence" value="ECO:0007669"/>
    <property type="project" value="UniProtKB-EC"/>
</dbReference>
<dbReference type="SUPFAM" id="SSF52540">
    <property type="entry name" value="P-loop containing nucleoside triphosphate hydrolases"/>
    <property type="match status" value="2"/>
</dbReference>
<evidence type="ECO:0000256" key="1">
    <source>
        <dbReference type="ARBA" id="ARBA00007504"/>
    </source>
</evidence>
<comment type="catalytic activity">
    <reaction evidence="14 15">
        <text>ATP + H2O = ADP + phosphate + H(+)</text>
        <dbReference type="Rhea" id="RHEA:13065"/>
        <dbReference type="ChEBI" id="CHEBI:15377"/>
        <dbReference type="ChEBI" id="CHEBI:15378"/>
        <dbReference type="ChEBI" id="CHEBI:30616"/>
        <dbReference type="ChEBI" id="CHEBI:43474"/>
        <dbReference type="ChEBI" id="CHEBI:456216"/>
        <dbReference type="EC" id="5.6.2.4"/>
    </reaction>
</comment>
<feature type="domain" description="Helicase C-terminal" evidence="17">
    <location>
        <begin position="457"/>
        <end position="617"/>
    </location>
</feature>
<comment type="similarity">
    <text evidence="1 15">Belongs to the helicase family. RecG subfamily.</text>
</comment>
<dbReference type="EMBL" id="JAKOAV010000010">
    <property type="protein sequence ID" value="MDF9408131.1"/>
    <property type="molecule type" value="Genomic_DNA"/>
</dbReference>
<gene>
    <name evidence="18" type="primary">recG</name>
    <name evidence="18" type="ORF">L7E55_07115</name>
</gene>
<dbReference type="SMART" id="SM00490">
    <property type="entry name" value="HELICc"/>
    <property type="match status" value="1"/>
</dbReference>
<dbReference type="RefSeq" id="WP_277443420.1">
    <property type="nucleotide sequence ID" value="NZ_JAKOAV010000010.1"/>
</dbReference>
<dbReference type="Pfam" id="PF00271">
    <property type="entry name" value="Helicase_C"/>
    <property type="match status" value="1"/>
</dbReference>
<evidence type="ECO:0000256" key="6">
    <source>
        <dbReference type="ARBA" id="ARBA00022806"/>
    </source>
</evidence>
<dbReference type="CDD" id="cd18811">
    <property type="entry name" value="SF2_C_RecG"/>
    <property type="match status" value="1"/>
</dbReference>
<dbReference type="PANTHER" id="PTHR47964:SF1">
    <property type="entry name" value="ATP-DEPENDENT DNA HELICASE HOMOLOG RECG, CHLOROPLASTIC"/>
    <property type="match status" value="1"/>
</dbReference>
<evidence type="ECO:0000256" key="8">
    <source>
        <dbReference type="ARBA" id="ARBA00023125"/>
    </source>
</evidence>
<dbReference type="InterPro" id="IPR012340">
    <property type="entry name" value="NA-bd_OB-fold"/>
</dbReference>
<dbReference type="GO" id="GO:0006310">
    <property type="term" value="P:DNA recombination"/>
    <property type="evidence" value="ECO:0007669"/>
    <property type="project" value="UniProtKB-UniRule"/>
</dbReference>
<evidence type="ECO:0000256" key="4">
    <source>
        <dbReference type="ARBA" id="ARBA00022763"/>
    </source>
</evidence>
<dbReference type="InterPro" id="IPR047112">
    <property type="entry name" value="RecG/Mfd"/>
</dbReference>
<dbReference type="CDD" id="cd17992">
    <property type="entry name" value="DEXHc_RecG"/>
    <property type="match status" value="1"/>
</dbReference>
<dbReference type="InterPro" id="IPR004609">
    <property type="entry name" value="ATP-dep_DNA_helicase_RecG"/>
</dbReference>
<dbReference type="GO" id="GO:0005524">
    <property type="term" value="F:ATP binding"/>
    <property type="evidence" value="ECO:0007669"/>
    <property type="project" value="UniProtKB-KW"/>
</dbReference>
<dbReference type="GO" id="GO:0006281">
    <property type="term" value="P:DNA repair"/>
    <property type="evidence" value="ECO:0007669"/>
    <property type="project" value="UniProtKB-UniRule"/>
</dbReference>
<dbReference type="NCBIfam" id="NF008165">
    <property type="entry name" value="PRK10917.1-3"/>
    <property type="match status" value="1"/>
</dbReference>
<sequence>MSNDFLTKPVQSLKTIGPRRAAILQKAGIFTVKDLLYHFPRRYEDRTRLREAGACAHGETATLRGTVLAAQVIRPKHGLTVTKLAVHDGLGVFYAVWFNQPYIKKNIPVGTKLYVTGKVERSFGAVQVTVEEYEIDDGGDSLSAGRLVPLYPLSGRLNQRLLRTAVKFALDELDGHSGEFLPEELLKRFCLPLFHEALSAIHYPGNFEDAEKARKRFIFEELFLYQLSLALCRKDVDGREKLHRYLPEGEITKTFLEILPYRLTAGQAKVWREISRDMESSSPMHRLLQGDVGSGKTVVSVLALLKAVESGLQGVLMAPTEILAEQHYFGMKRLLAPIGVEVALLTGGMRKKEKDELLERVLTGEVAVLVGTHALIQDNVCFNKLGIAVVDEQHRFGVRQRAALQNKGSWPDTLVVTATPIPRTLALTLYGDLDISVIGEPPPGRQPVKTYAVPHRLLTRVYNLIREQIRQGRQAFIVCPLVEESEKVDLQAAVDLAENLAGGEFRDCRVGLLHGRMKAFEKEEIMTSFRQGEIEILVCTTVIEVGVDVPNATAMVILDADRFGLAQLHQLRGRVGRSAYQSYCILVAGPKTEEGRARLKAMTRTADGFALAEEDLRLRGPGEFYGTRQSGLPEFKIADLLRDWDILQAARTEALAWISEDPHFQKPESAVLLDEVKARFGSAGSLDPFI</sequence>
<dbReference type="InterPro" id="IPR001650">
    <property type="entry name" value="Helicase_C-like"/>
</dbReference>
<dbReference type="InterPro" id="IPR014001">
    <property type="entry name" value="Helicase_ATP-bd"/>
</dbReference>
<evidence type="ECO:0000259" key="16">
    <source>
        <dbReference type="PROSITE" id="PS51192"/>
    </source>
</evidence>
<dbReference type="NCBIfam" id="NF008168">
    <property type="entry name" value="PRK10917.2-2"/>
    <property type="match status" value="1"/>
</dbReference>
<keyword evidence="10 15" id="KW-0234">DNA repair</keyword>
<dbReference type="PROSITE" id="PS51192">
    <property type="entry name" value="HELICASE_ATP_BIND_1"/>
    <property type="match status" value="1"/>
</dbReference>
<keyword evidence="9 15" id="KW-0233">DNA recombination</keyword>
<organism evidence="18 19">
    <name type="scientific">Pelotomaculum isophthalicicum JI</name>
    <dbReference type="NCBI Taxonomy" id="947010"/>
    <lineage>
        <taxon>Bacteria</taxon>
        <taxon>Bacillati</taxon>
        <taxon>Bacillota</taxon>
        <taxon>Clostridia</taxon>
        <taxon>Eubacteriales</taxon>
        <taxon>Desulfotomaculaceae</taxon>
        <taxon>Pelotomaculum</taxon>
    </lineage>
</organism>
<dbReference type="InterPro" id="IPR045562">
    <property type="entry name" value="RecG_dom3_C"/>
</dbReference>
<evidence type="ECO:0000256" key="10">
    <source>
        <dbReference type="ARBA" id="ARBA00023204"/>
    </source>
</evidence>
<evidence type="ECO:0000256" key="15">
    <source>
        <dbReference type="RuleBase" id="RU363016"/>
    </source>
</evidence>
<dbReference type="Pfam" id="PF00270">
    <property type="entry name" value="DEAD"/>
    <property type="match status" value="1"/>
</dbReference>
<dbReference type="InterPro" id="IPR033454">
    <property type="entry name" value="RecG_wedge"/>
</dbReference>
<dbReference type="AlphaFoldDB" id="A0A9X4H263"/>
<evidence type="ECO:0000313" key="18">
    <source>
        <dbReference type="EMBL" id="MDF9408131.1"/>
    </source>
</evidence>
<keyword evidence="5 15" id="KW-0378">Hydrolase</keyword>
<comment type="function">
    <text evidence="15">Plays a critical role in recombination and DNA repair. Helps process Holliday junction intermediates to mature products by catalyzing branch migration. Has replication fork regression activity, unwinds stalled or blocked replication forks to make a HJ that can be resolved. Has a DNA unwinding activity characteristic of a DNA helicase with 3'-5' polarity.</text>
</comment>
<keyword evidence="4 15" id="KW-0227">DNA damage</keyword>
<proteinExistence type="inferred from homology"/>
<dbReference type="Gene3D" id="2.40.50.140">
    <property type="entry name" value="Nucleic acid-binding proteins"/>
    <property type="match status" value="1"/>
</dbReference>
<dbReference type="Pfam" id="PF19833">
    <property type="entry name" value="RecG_dom3_C"/>
    <property type="match status" value="1"/>
</dbReference>
<evidence type="ECO:0000256" key="3">
    <source>
        <dbReference type="ARBA" id="ARBA00022741"/>
    </source>
</evidence>
<dbReference type="CDD" id="cd04488">
    <property type="entry name" value="RecG_wedge_OBF"/>
    <property type="match status" value="1"/>
</dbReference>
<dbReference type="InterPro" id="IPR027417">
    <property type="entry name" value="P-loop_NTPase"/>
</dbReference>
<dbReference type="NCBIfam" id="TIGR00643">
    <property type="entry name" value="recG"/>
    <property type="match status" value="1"/>
</dbReference>
<evidence type="ECO:0000256" key="12">
    <source>
        <dbReference type="ARBA" id="ARBA00034617"/>
    </source>
</evidence>
<name>A0A9X4H263_9FIRM</name>
<evidence type="ECO:0000256" key="5">
    <source>
        <dbReference type="ARBA" id="ARBA00022801"/>
    </source>
</evidence>
<comment type="caution">
    <text evidence="18">The sequence shown here is derived from an EMBL/GenBank/DDBJ whole genome shotgun (WGS) entry which is preliminary data.</text>
</comment>
<keyword evidence="11" id="KW-0413">Isomerase</keyword>
<evidence type="ECO:0000256" key="9">
    <source>
        <dbReference type="ARBA" id="ARBA00023172"/>
    </source>
</evidence>
<dbReference type="EC" id="5.6.2.4" evidence="13 15"/>
<dbReference type="Proteomes" id="UP001154312">
    <property type="component" value="Unassembled WGS sequence"/>
</dbReference>
<dbReference type="PANTHER" id="PTHR47964">
    <property type="entry name" value="ATP-DEPENDENT DNA HELICASE HOMOLOG RECG, CHLOROPLASTIC"/>
    <property type="match status" value="1"/>
</dbReference>
<evidence type="ECO:0000259" key="17">
    <source>
        <dbReference type="PROSITE" id="PS51194"/>
    </source>
</evidence>
<evidence type="ECO:0000256" key="13">
    <source>
        <dbReference type="ARBA" id="ARBA00034808"/>
    </source>
</evidence>
<dbReference type="Gene3D" id="3.40.50.300">
    <property type="entry name" value="P-loop containing nucleotide triphosphate hydrolases"/>
    <property type="match status" value="2"/>
</dbReference>
<dbReference type="SUPFAM" id="SSF50249">
    <property type="entry name" value="Nucleic acid-binding proteins"/>
    <property type="match status" value="1"/>
</dbReference>
<dbReference type="Pfam" id="PF17191">
    <property type="entry name" value="RecG_wedge"/>
    <property type="match status" value="1"/>
</dbReference>
<reference evidence="18" key="1">
    <citation type="submission" date="2022-02" db="EMBL/GenBank/DDBJ databases">
        <authorList>
            <person name="Leng L."/>
        </authorList>
    </citation>
    <scope>NUCLEOTIDE SEQUENCE</scope>
    <source>
        <strain evidence="18">JI</strain>
    </source>
</reference>
<evidence type="ECO:0000256" key="2">
    <source>
        <dbReference type="ARBA" id="ARBA00017846"/>
    </source>
</evidence>
<dbReference type="GO" id="GO:0003677">
    <property type="term" value="F:DNA binding"/>
    <property type="evidence" value="ECO:0007669"/>
    <property type="project" value="UniProtKB-KW"/>
</dbReference>
<evidence type="ECO:0000256" key="14">
    <source>
        <dbReference type="ARBA" id="ARBA00048988"/>
    </source>
</evidence>
<keyword evidence="8" id="KW-0238">DNA-binding</keyword>
<evidence type="ECO:0000256" key="7">
    <source>
        <dbReference type="ARBA" id="ARBA00022840"/>
    </source>
</evidence>
<keyword evidence="19" id="KW-1185">Reference proteome</keyword>
<comment type="catalytic activity">
    <reaction evidence="12 15">
        <text>Couples ATP hydrolysis with the unwinding of duplex DNA by translocating in the 3'-5' direction.</text>
        <dbReference type="EC" id="5.6.2.4"/>
    </reaction>
</comment>
<protein>
    <recommendedName>
        <fullName evidence="2 15">ATP-dependent DNA helicase RecG</fullName>
        <ecNumber evidence="13 15">5.6.2.4</ecNumber>
    </recommendedName>
</protein>
<keyword evidence="7 15" id="KW-0067">ATP-binding</keyword>
<keyword evidence="3 15" id="KW-0547">Nucleotide-binding</keyword>
<dbReference type="PROSITE" id="PS51194">
    <property type="entry name" value="HELICASE_CTER"/>
    <property type="match status" value="1"/>
</dbReference>
<dbReference type="GO" id="GO:0016787">
    <property type="term" value="F:hydrolase activity"/>
    <property type="evidence" value="ECO:0007669"/>
    <property type="project" value="UniProtKB-KW"/>
</dbReference>
<accession>A0A9X4H263</accession>
<feature type="domain" description="Helicase ATP-binding" evidence="16">
    <location>
        <begin position="277"/>
        <end position="438"/>
    </location>
</feature>
<evidence type="ECO:0000313" key="19">
    <source>
        <dbReference type="Proteomes" id="UP001154312"/>
    </source>
</evidence>
<dbReference type="SMART" id="SM00487">
    <property type="entry name" value="DEXDc"/>
    <property type="match status" value="1"/>
</dbReference>
<keyword evidence="6 15" id="KW-0347">Helicase</keyword>
<dbReference type="InterPro" id="IPR011545">
    <property type="entry name" value="DEAD/DEAH_box_helicase_dom"/>
</dbReference>